<dbReference type="HOGENOM" id="CLU_134879_0_0_10"/>
<gene>
    <name evidence="3" type="ordered locus">Bacsa_1118</name>
</gene>
<dbReference type="InterPro" id="IPR024355">
    <property type="entry name" value="TraQ_bacteroidetes"/>
</dbReference>
<proteinExistence type="predicted"/>
<sequence>MKMMKKTFDRMRAACCLAAAVCCLASCDEGPEVQQEYPFTVEALPVTDELMEGETAEIRLEIIPEGEFNGTVYTLRYFQPDGEGTLKLADGTALKPNDRYLLEDLKFRLYYTSESSDEAQAIDLYFENNWGAVCQLSFSFNAEDGAPEESVTEPAGTGTENGEEGTE</sequence>
<feature type="chain" id="PRO_5003255619" evidence="2">
    <location>
        <begin position="26"/>
        <end position="167"/>
    </location>
</feature>
<reference evidence="3 4" key="1">
    <citation type="journal article" date="2011" name="Stand. Genomic Sci.">
        <title>Complete genome sequence of Bacteroides salanitronis type strain (BL78).</title>
        <authorList>
            <person name="Gronow S."/>
            <person name="Held B."/>
            <person name="Lucas S."/>
            <person name="Lapidus A."/>
            <person name="Del Rio T.G."/>
            <person name="Nolan M."/>
            <person name="Tice H."/>
            <person name="Deshpande S."/>
            <person name="Cheng J.F."/>
            <person name="Pitluck S."/>
            <person name="Liolios K."/>
            <person name="Pagani I."/>
            <person name="Ivanova N."/>
            <person name="Mavromatis K."/>
            <person name="Pati A."/>
            <person name="Tapia R."/>
            <person name="Han C."/>
            <person name="Goodwin L."/>
            <person name="Chen A."/>
            <person name="Palaniappan K."/>
            <person name="Land M."/>
            <person name="Hauser L."/>
            <person name="Chang Y.J."/>
            <person name="Jeffries C.D."/>
            <person name="Brambilla E.M."/>
            <person name="Rohde M."/>
            <person name="Goker M."/>
            <person name="Detter J.C."/>
            <person name="Woyke T."/>
            <person name="Bristow J."/>
            <person name="Markowitz V."/>
            <person name="Hugenholtz P."/>
            <person name="Kyrpides N.C."/>
            <person name="Klenk H.P."/>
            <person name="Eisen J.A."/>
        </authorList>
    </citation>
    <scope>NUCLEOTIDE SEQUENCE [LARGE SCALE GENOMIC DNA]</scope>
    <source>
        <strain evidence="3 4">DSM 18170</strain>
    </source>
</reference>
<feature type="region of interest" description="Disordered" evidence="1">
    <location>
        <begin position="143"/>
        <end position="167"/>
    </location>
</feature>
<keyword evidence="2" id="KW-0732">Signal</keyword>
<dbReference type="AlphaFoldDB" id="F0R5J8"/>
<dbReference type="Gene3D" id="2.60.40.2410">
    <property type="entry name" value="Uncharacterised protein PF12988, DUF3872"/>
    <property type="match status" value="1"/>
</dbReference>
<evidence type="ECO:0000256" key="2">
    <source>
        <dbReference type="SAM" id="SignalP"/>
    </source>
</evidence>
<dbReference type="EMBL" id="CP002530">
    <property type="protein sequence ID" value="ADY35705.1"/>
    <property type="molecule type" value="Genomic_DNA"/>
</dbReference>
<organism evidence="3 4">
    <name type="scientific">Phocaeicola salanitronis (strain DSM 18170 / JCM 13657 / CCUG 60908 / BL78)</name>
    <name type="common">Bacteroides salanitronis</name>
    <dbReference type="NCBI Taxonomy" id="667015"/>
    <lineage>
        <taxon>Bacteria</taxon>
        <taxon>Pseudomonadati</taxon>
        <taxon>Bacteroidota</taxon>
        <taxon>Bacteroidia</taxon>
        <taxon>Bacteroidales</taxon>
        <taxon>Bacteroidaceae</taxon>
        <taxon>Phocaeicola</taxon>
    </lineage>
</organism>
<dbReference type="InterPro" id="IPR038707">
    <property type="entry name" value="TraQ_sf"/>
</dbReference>
<protein>
    <submittedName>
        <fullName evidence="3">Conjugate transposon protein</fullName>
    </submittedName>
</protein>
<evidence type="ECO:0000313" key="4">
    <source>
        <dbReference type="Proteomes" id="UP000007486"/>
    </source>
</evidence>
<evidence type="ECO:0000313" key="3">
    <source>
        <dbReference type="EMBL" id="ADY35705.1"/>
    </source>
</evidence>
<evidence type="ECO:0000256" key="1">
    <source>
        <dbReference type="SAM" id="MobiDB-lite"/>
    </source>
</evidence>
<dbReference type="STRING" id="667015.Bacsa_1118"/>
<dbReference type="Pfam" id="PF12988">
    <property type="entry name" value="TraQ_transposon"/>
    <property type="match status" value="1"/>
</dbReference>
<dbReference type="eggNOG" id="ENOG502ZAMS">
    <property type="taxonomic scope" value="Bacteria"/>
</dbReference>
<feature type="signal peptide" evidence="2">
    <location>
        <begin position="1"/>
        <end position="25"/>
    </location>
</feature>
<dbReference type="Proteomes" id="UP000007486">
    <property type="component" value="Chromosome"/>
</dbReference>
<accession>F0R5J8</accession>
<keyword evidence="4" id="KW-1185">Reference proteome</keyword>
<dbReference type="KEGG" id="bsa:Bacsa_1118"/>
<name>F0R5J8_PHOSB</name>